<name>A0AAD8HGQ1_9APIA</name>
<keyword evidence="3" id="KW-1185">Reference proteome</keyword>
<reference evidence="2" key="1">
    <citation type="submission" date="2023-02" db="EMBL/GenBank/DDBJ databases">
        <title>Genome of toxic invasive species Heracleum sosnowskyi carries increased number of genes despite the absence of recent whole-genome duplications.</title>
        <authorList>
            <person name="Schelkunov M."/>
            <person name="Shtratnikova V."/>
            <person name="Makarenko M."/>
            <person name="Klepikova A."/>
            <person name="Omelchenko D."/>
            <person name="Novikova G."/>
            <person name="Obukhova E."/>
            <person name="Bogdanov V."/>
            <person name="Penin A."/>
            <person name="Logacheva M."/>
        </authorList>
    </citation>
    <scope>NUCLEOTIDE SEQUENCE</scope>
    <source>
        <strain evidence="2">Hsosn_3</strain>
        <tissue evidence="2">Leaf</tissue>
    </source>
</reference>
<keyword evidence="1" id="KW-0175">Coiled coil</keyword>
<dbReference type="AlphaFoldDB" id="A0AAD8HGQ1"/>
<comment type="caution">
    <text evidence="2">The sequence shown here is derived from an EMBL/GenBank/DDBJ whole genome shotgun (WGS) entry which is preliminary data.</text>
</comment>
<evidence type="ECO:0000313" key="3">
    <source>
        <dbReference type="Proteomes" id="UP001237642"/>
    </source>
</evidence>
<evidence type="ECO:0000256" key="1">
    <source>
        <dbReference type="SAM" id="Coils"/>
    </source>
</evidence>
<dbReference type="EMBL" id="JAUIZM010000009">
    <property type="protein sequence ID" value="KAK1366894.1"/>
    <property type="molecule type" value="Genomic_DNA"/>
</dbReference>
<organism evidence="2 3">
    <name type="scientific">Heracleum sosnowskyi</name>
    <dbReference type="NCBI Taxonomy" id="360622"/>
    <lineage>
        <taxon>Eukaryota</taxon>
        <taxon>Viridiplantae</taxon>
        <taxon>Streptophyta</taxon>
        <taxon>Embryophyta</taxon>
        <taxon>Tracheophyta</taxon>
        <taxon>Spermatophyta</taxon>
        <taxon>Magnoliopsida</taxon>
        <taxon>eudicotyledons</taxon>
        <taxon>Gunneridae</taxon>
        <taxon>Pentapetalae</taxon>
        <taxon>asterids</taxon>
        <taxon>campanulids</taxon>
        <taxon>Apiales</taxon>
        <taxon>Apiaceae</taxon>
        <taxon>Apioideae</taxon>
        <taxon>apioid superclade</taxon>
        <taxon>Tordylieae</taxon>
        <taxon>Tordyliinae</taxon>
        <taxon>Heracleum</taxon>
    </lineage>
</organism>
<reference evidence="2" key="2">
    <citation type="submission" date="2023-05" db="EMBL/GenBank/DDBJ databases">
        <authorList>
            <person name="Schelkunov M.I."/>
        </authorList>
    </citation>
    <scope>NUCLEOTIDE SEQUENCE</scope>
    <source>
        <strain evidence="2">Hsosn_3</strain>
        <tissue evidence="2">Leaf</tissue>
    </source>
</reference>
<evidence type="ECO:0000313" key="2">
    <source>
        <dbReference type="EMBL" id="KAK1366894.1"/>
    </source>
</evidence>
<proteinExistence type="predicted"/>
<gene>
    <name evidence="2" type="ORF">POM88_042455</name>
</gene>
<sequence length="255" mass="29909">MELYESLEAMYPISNKKEEIPVTSLKRKRAMSEDEDEEIPLREIYNKITRKKKIRSLKSIYDEEEEKEKKKNRLEEEEKNEKSIPVYELPFGDIGMDSGEESEEEVLCDGDRDEDDIHSDYKFLLNENTQTFTRVKLPIKVYYRSCSCCESVLHDEEYPVPTVTKLALDRYNAIEGTNYEYVGLVKAYGAHVGGFSYTVRFKACLPAQHPIYFQAMIWQQTPDRDTHHILVIIFERLPNKANEVLVDIELVHPLR</sequence>
<protein>
    <submittedName>
        <fullName evidence="2">Uncharacterized protein</fullName>
    </submittedName>
</protein>
<accession>A0AAD8HGQ1</accession>
<feature type="coiled-coil region" evidence="1">
    <location>
        <begin position="57"/>
        <end position="84"/>
    </location>
</feature>
<dbReference type="Proteomes" id="UP001237642">
    <property type="component" value="Unassembled WGS sequence"/>
</dbReference>